<protein>
    <submittedName>
        <fullName evidence="1">Uncharacterized protein</fullName>
    </submittedName>
</protein>
<dbReference type="RefSeq" id="WP_296947412.1">
    <property type="nucleotide sequence ID" value="NZ_LT599021.1"/>
</dbReference>
<reference evidence="1" key="1">
    <citation type="submission" date="2016-04" db="EMBL/GenBank/DDBJ databases">
        <authorList>
            <person name="Evans L.H."/>
            <person name="Alamgir A."/>
            <person name="Owens N."/>
            <person name="Weber N.D."/>
            <person name="Virtaneva K."/>
            <person name="Barbian K."/>
            <person name="Babar A."/>
            <person name="Rosenke K."/>
        </authorList>
    </citation>
    <scope>NUCLEOTIDE SEQUENCE</scope>
    <source>
        <strain evidence="1">86-2</strain>
    </source>
</reference>
<dbReference type="AlphaFoldDB" id="A0A212J631"/>
<name>A0A212J631_9BACT</name>
<evidence type="ECO:0000313" key="1">
    <source>
        <dbReference type="EMBL" id="SBV94912.1"/>
    </source>
</evidence>
<gene>
    <name evidence="1" type="ORF">KL86DYS2_10815</name>
</gene>
<accession>A0A212J631</accession>
<dbReference type="EMBL" id="FLUL01000001">
    <property type="protein sequence ID" value="SBV94912.1"/>
    <property type="molecule type" value="Genomic_DNA"/>
</dbReference>
<proteinExistence type="predicted"/>
<sequence length="138" mass="16439">MLTLSFGKSTSPKFRDAVKLAEKFTSCVKTDNRTSVLLPVKEVFEKWEYFNQLFWTVVDWKETTLMYEDMTYHSHTDKTRIFYALQNAHWKWMNYIEDRVSKLYNTTVEELDLSKVNTKNIDDATADLLIDLYSIKKQ</sequence>
<organism evidence="1">
    <name type="scientific">uncultured Dysgonomonas sp</name>
    <dbReference type="NCBI Taxonomy" id="206096"/>
    <lineage>
        <taxon>Bacteria</taxon>
        <taxon>Pseudomonadati</taxon>
        <taxon>Bacteroidota</taxon>
        <taxon>Bacteroidia</taxon>
        <taxon>Bacteroidales</taxon>
        <taxon>Dysgonomonadaceae</taxon>
        <taxon>Dysgonomonas</taxon>
        <taxon>environmental samples</taxon>
    </lineage>
</organism>